<feature type="region of interest" description="Disordered" evidence="7">
    <location>
        <begin position="15"/>
        <end position="118"/>
    </location>
</feature>
<feature type="compositionally biased region" description="Low complexity" evidence="7">
    <location>
        <begin position="672"/>
        <end position="683"/>
    </location>
</feature>
<feature type="compositionally biased region" description="Basic and acidic residues" evidence="7">
    <location>
        <begin position="470"/>
        <end position="508"/>
    </location>
</feature>
<feature type="DNA-binding region" description="Homeobox" evidence="6">
    <location>
        <begin position="287"/>
        <end position="349"/>
    </location>
</feature>
<feature type="compositionally biased region" description="Low complexity" evidence="7">
    <location>
        <begin position="233"/>
        <end position="258"/>
    </location>
</feature>
<keyword evidence="4 6" id="KW-0371">Homeobox</keyword>
<feature type="compositionally biased region" description="Low complexity" evidence="7">
    <location>
        <begin position="32"/>
        <end position="42"/>
    </location>
</feature>
<evidence type="ECO:0000256" key="7">
    <source>
        <dbReference type="SAM" id="MobiDB-lite"/>
    </source>
</evidence>
<feature type="region of interest" description="Disordered" evidence="7">
    <location>
        <begin position="135"/>
        <end position="174"/>
    </location>
</feature>
<dbReference type="InterPro" id="IPR008422">
    <property type="entry name" value="KN_HD"/>
</dbReference>
<dbReference type="PROSITE" id="PS00027">
    <property type="entry name" value="HOMEOBOX_1"/>
    <property type="match status" value="1"/>
</dbReference>
<sequence length="712" mass="77949">MSGAFSAFSAADLANASASPPFAPPPPPFASSPPSSSPSSSPIAGNDQHQNQKHQQQFKNSFRKAIQLIGRPKEQKENADIKRERETNTEQQQQGKTREKMMPSLPAAVPCSSASSSPLCAPMDPLSQLMASFAASHHNQQQQRGASLPPGPPPPPLPPPPPPRPPVSSFLPNGAQFAAAGPFFNSAHPPPPDFNALLAIAPPGVLGPFFAGGVANAPFVPPPPEMLFSITQQPHNQNQPTNGATNSNNGTASNGTSGMPSGIPPGAFPFPLDHAMLANLQSYMVPAEARRKNATREVTAPLKQWLNDHRKNPYPTKAEKTFLAMITNMSMTQVSTWFANARRRLKKENKMTWSPRNRPNDEDDFFEMDEGAEAATEQNTTRNGAEGPSSPELEDEEEEEEGEEQNGTRGETMAPQQRPRRAIWSIADTLGEETQWERQHNDKQKRHKEEPNEQDEMKHSSSTKRQQNFEGERDGGGTKVKQEAKTEQQEAQLGHKCEQNQHEQRAESPRSGPGDHCAVRVLAASRSPHPLPHAVPPPLDFLLGSPALPHPMLLPFPPADFPNARQNFLFALQHQNQLHHQRSLMTAANPMIAAMFLAQQFAAQNQQMGGMAGEQKQMDGAAPAEEHQQREKEDGPEDKRQPKRERNDGVSLLPLPPQPPPFIHLHHHHHLSSSVSPTSSVLVGQKRSAAKMPTESADNGIPLTKRQCRAET</sequence>
<feature type="domain" description="Homeobox" evidence="8">
    <location>
        <begin position="285"/>
        <end position="348"/>
    </location>
</feature>
<dbReference type="EMBL" id="JBICBT010000917">
    <property type="protein sequence ID" value="KAL3093077.1"/>
    <property type="molecule type" value="Genomic_DNA"/>
</dbReference>
<dbReference type="GO" id="GO:0003677">
    <property type="term" value="F:DNA binding"/>
    <property type="evidence" value="ECO:0007669"/>
    <property type="project" value="UniProtKB-UniRule"/>
</dbReference>
<proteinExistence type="inferred from homology"/>
<feature type="compositionally biased region" description="Basic and acidic residues" evidence="7">
    <location>
        <begin position="435"/>
        <end position="459"/>
    </location>
</feature>
<evidence type="ECO:0000256" key="5">
    <source>
        <dbReference type="ARBA" id="ARBA00023242"/>
    </source>
</evidence>
<evidence type="ECO:0000256" key="2">
    <source>
        <dbReference type="ARBA" id="ARBA00008446"/>
    </source>
</evidence>
<keyword evidence="10" id="KW-1185">Reference proteome</keyword>
<evidence type="ECO:0000313" key="10">
    <source>
        <dbReference type="Proteomes" id="UP001620626"/>
    </source>
</evidence>
<feature type="region of interest" description="Disordered" evidence="7">
    <location>
        <begin position="373"/>
        <end position="516"/>
    </location>
</feature>
<feature type="compositionally biased region" description="Basic and acidic residues" evidence="7">
    <location>
        <begin position="624"/>
        <end position="648"/>
    </location>
</feature>
<dbReference type="PROSITE" id="PS50071">
    <property type="entry name" value="HOMEOBOX_2"/>
    <property type="match status" value="1"/>
</dbReference>
<feature type="compositionally biased region" description="Low complexity" evidence="7">
    <location>
        <begin position="103"/>
        <end position="118"/>
    </location>
</feature>
<comment type="caution">
    <text evidence="9">The sequence shown here is derived from an EMBL/GenBank/DDBJ whole genome shotgun (WGS) entry which is preliminary data.</text>
</comment>
<feature type="compositionally biased region" description="Pro residues" evidence="7">
    <location>
        <begin position="149"/>
        <end position="166"/>
    </location>
</feature>
<dbReference type="Proteomes" id="UP001620626">
    <property type="component" value="Unassembled WGS sequence"/>
</dbReference>
<dbReference type="SMART" id="SM00389">
    <property type="entry name" value="HOX"/>
    <property type="match status" value="1"/>
</dbReference>
<evidence type="ECO:0000256" key="4">
    <source>
        <dbReference type="ARBA" id="ARBA00023155"/>
    </source>
</evidence>
<comment type="subcellular location">
    <subcellularLocation>
        <location evidence="1 6">Nucleus</location>
    </subcellularLocation>
</comment>
<comment type="similarity">
    <text evidence="2">Belongs to the TALE/IRO homeobox family.</text>
</comment>
<protein>
    <recommendedName>
        <fullName evidence="8">Homeobox domain-containing protein</fullName>
    </recommendedName>
</protein>
<keyword evidence="3 6" id="KW-0238">DNA-binding</keyword>
<dbReference type="InterPro" id="IPR017970">
    <property type="entry name" value="Homeobox_CS"/>
</dbReference>
<evidence type="ECO:0000256" key="3">
    <source>
        <dbReference type="ARBA" id="ARBA00023125"/>
    </source>
</evidence>
<dbReference type="PANTHER" id="PTHR11211">
    <property type="entry name" value="IROQUOIS-CLASS HOMEODOMAIN PROTEIN IRX"/>
    <property type="match status" value="1"/>
</dbReference>
<accession>A0ABD2JR47</accession>
<dbReference type="Pfam" id="PF05920">
    <property type="entry name" value="Homeobox_KN"/>
    <property type="match status" value="1"/>
</dbReference>
<dbReference type="SUPFAM" id="SSF46689">
    <property type="entry name" value="Homeodomain-like"/>
    <property type="match status" value="1"/>
</dbReference>
<keyword evidence="5 6" id="KW-0539">Nucleus</keyword>
<feature type="compositionally biased region" description="Acidic residues" evidence="7">
    <location>
        <begin position="392"/>
        <end position="404"/>
    </location>
</feature>
<dbReference type="GO" id="GO:0005634">
    <property type="term" value="C:nucleus"/>
    <property type="evidence" value="ECO:0007669"/>
    <property type="project" value="UniProtKB-SubCell"/>
</dbReference>
<evidence type="ECO:0000256" key="6">
    <source>
        <dbReference type="PROSITE-ProRule" id="PRU00108"/>
    </source>
</evidence>
<feature type="compositionally biased region" description="Pro residues" evidence="7">
    <location>
        <begin position="21"/>
        <end position="31"/>
    </location>
</feature>
<dbReference type="InterPro" id="IPR001356">
    <property type="entry name" value="HD"/>
</dbReference>
<gene>
    <name evidence="9" type="ORF">niasHT_022527</name>
</gene>
<evidence type="ECO:0000256" key="1">
    <source>
        <dbReference type="ARBA" id="ARBA00004123"/>
    </source>
</evidence>
<organism evidence="9 10">
    <name type="scientific">Heterodera trifolii</name>
    <dbReference type="NCBI Taxonomy" id="157864"/>
    <lineage>
        <taxon>Eukaryota</taxon>
        <taxon>Metazoa</taxon>
        <taxon>Ecdysozoa</taxon>
        <taxon>Nematoda</taxon>
        <taxon>Chromadorea</taxon>
        <taxon>Rhabditida</taxon>
        <taxon>Tylenchina</taxon>
        <taxon>Tylenchomorpha</taxon>
        <taxon>Tylenchoidea</taxon>
        <taxon>Heteroderidae</taxon>
        <taxon>Heteroderinae</taxon>
        <taxon>Heterodera</taxon>
    </lineage>
</organism>
<dbReference type="FunFam" id="1.10.10.60:FF:000003">
    <property type="entry name" value="Iroquois-class homeobox protein IRX"/>
    <property type="match status" value="1"/>
</dbReference>
<dbReference type="PANTHER" id="PTHR11211:SF40">
    <property type="entry name" value="MIRROR, ISOFORM C"/>
    <property type="match status" value="1"/>
</dbReference>
<reference evidence="9 10" key="1">
    <citation type="submission" date="2024-10" db="EMBL/GenBank/DDBJ databases">
        <authorList>
            <person name="Kim D."/>
        </authorList>
    </citation>
    <scope>NUCLEOTIDE SEQUENCE [LARGE SCALE GENOMIC DNA]</scope>
    <source>
        <strain evidence="9">BH-2024</strain>
    </source>
</reference>
<evidence type="ECO:0000313" key="9">
    <source>
        <dbReference type="EMBL" id="KAL3093077.1"/>
    </source>
</evidence>
<dbReference type="Gene3D" id="1.10.10.60">
    <property type="entry name" value="Homeodomain-like"/>
    <property type="match status" value="1"/>
</dbReference>
<evidence type="ECO:0000259" key="8">
    <source>
        <dbReference type="PROSITE" id="PS50071"/>
    </source>
</evidence>
<feature type="region of interest" description="Disordered" evidence="7">
    <location>
        <begin position="607"/>
        <end position="712"/>
    </location>
</feature>
<name>A0ABD2JR47_9BILA</name>
<feature type="compositionally biased region" description="Basic and acidic residues" evidence="7">
    <location>
        <begin position="71"/>
        <end position="88"/>
    </location>
</feature>
<dbReference type="AlphaFoldDB" id="A0ABD2JR47"/>
<dbReference type="InterPro" id="IPR009057">
    <property type="entry name" value="Homeodomain-like_sf"/>
</dbReference>
<feature type="region of interest" description="Disordered" evidence="7">
    <location>
        <begin position="233"/>
        <end position="266"/>
    </location>
</feature>
<dbReference type="CDD" id="cd00086">
    <property type="entry name" value="homeodomain"/>
    <property type="match status" value="1"/>
</dbReference>